<proteinExistence type="predicted"/>
<evidence type="ECO:0000259" key="1">
    <source>
        <dbReference type="Pfam" id="PF00881"/>
    </source>
</evidence>
<evidence type="ECO:0000313" key="3">
    <source>
        <dbReference type="Proteomes" id="UP000617531"/>
    </source>
</evidence>
<dbReference type="EMBL" id="BNAI01000002">
    <property type="protein sequence ID" value="GHF14749.1"/>
    <property type="molecule type" value="Genomic_DNA"/>
</dbReference>
<dbReference type="Proteomes" id="UP000617531">
    <property type="component" value="Unassembled WGS sequence"/>
</dbReference>
<reference evidence="2" key="2">
    <citation type="submission" date="2020-09" db="EMBL/GenBank/DDBJ databases">
        <authorList>
            <person name="Sun Q."/>
            <person name="Zhou Y."/>
        </authorList>
    </citation>
    <scope>NUCLEOTIDE SEQUENCE</scope>
    <source>
        <strain evidence="2">CGMCC 1.16548</strain>
    </source>
</reference>
<keyword evidence="3" id="KW-1185">Reference proteome</keyword>
<dbReference type="AlphaFoldDB" id="A0A8J3GQB7"/>
<dbReference type="Pfam" id="PF00881">
    <property type="entry name" value="Nitroreductase"/>
    <property type="match status" value="1"/>
</dbReference>
<dbReference type="PANTHER" id="PTHR23026:SF123">
    <property type="entry name" value="NAD(P)H NITROREDUCTASE RV3131-RELATED"/>
    <property type="match status" value="1"/>
</dbReference>
<dbReference type="Gene3D" id="3.40.109.10">
    <property type="entry name" value="NADH Oxidase"/>
    <property type="match status" value="1"/>
</dbReference>
<sequence length="265" mass="28312">MLGVGEIRNHSASLRSGARIILARQRIGGFEAQLPRYIRPMSAQEQTTAGNAVIETILRRRSIRGPYHDRPVPRGHVELVLASGLAAPSSKNAQPWRFHVLETVGLRTRIADAVDRSSGIEEYVPHDPRTGNPSPHWSSTVLESSAVLRTAAVAIAIENRGVFSGGRATLYAASHEALIGNLTAYGFETMGLGTALENMWLAANSLGIDAAFLGDLVIAEGEARTLLGIEGDLMGVLAMGYSLEGPAPKQAPPPVTQTDSPVVWH</sequence>
<dbReference type="InterPro" id="IPR050627">
    <property type="entry name" value="Nitroreductase/BluB"/>
</dbReference>
<comment type="caution">
    <text evidence="2">The sequence shown here is derived from an EMBL/GenBank/DDBJ whole genome shotgun (WGS) entry which is preliminary data.</text>
</comment>
<feature type="domain" description="Nitroreductase" evidence="1">
    <location>
        <begin position="57"/>
        <end position="241"/>
    </location>
</feature>
<dbReference type="InterPro" id="IPR029479">
    <property type="entry name" value="Nitroreductase"/>
</dbReference>
<dbReference type="GO" id="GO:0016491">
    <property type="term" value="F:oxidoreductase activity"/>
    <property type="evidence" value="ECO:0007669"/>
    <property type="project" value="InterPro"/>
</dbReference>
<dbReference type="SUPFAM" id="SSF55469">
    <property type="entry name" value="FMN-dependent nitroreductase-like"/>
    <property type="match status" value="1"/>
</dbReference>
<gene>
    <name evidence="2" type="ORF">GCM10011600_14620</name>
</gene>
<evidence type="ECO:0000313" key="2">
    <source>
        <dbReference type="EMBL" id="GHF14749.1"/>
    </source>
</evidence>
<protein>
    <recommendedName>
        <fullName evidence="1">Nitroreductase domain-containing protein</fullName>
    </recommendedName>
</protein>
<dbReference type="InterPro" id="IPR000415">
    <property type="entry name" value="Nitroreductase-like"/>
</dbReference>
<dbReference type="CDD" id="cd02062">
    <property type="entry name" value="Nitro_FMN_reductase"/>
    <property type="match status" value="1"/>
</dbReference>
<accession>A0A8J3GQB7</accession>
<name>A0A8J3GQB7_9MICO</name>
<organism evidence="2 3">
    <name type="scientific">Pseudolysinimonas yzui</name>
    <dbReference type="NCBI Taxonomy" id="2708254"/>
    <lineage>
        <taxon>Bacteria</taxon>
        <taxon>Bacillati</taxon>
        <taxon>Actinomycetota</taxon>
        <taxon>Actinomycetes</taxon>
        <taxon>Micrococcales</taxon>
        <taxon>Microbacteriaceae</taxon>
        <taxon>Pseudolysinimonas</taxon>
    </lineage>
</organism>
<reference evidence="2" key="1">
    <citation type="journal article" date="2014" name="Int. J. Syst. Evol. Microbiol.">
        <title>Complete genome sequence of Corynebacterium casei LMG S-19264T (=DSM 44701T), isolated from a smear-ripened cheese.</title>
        <authorList>
            <consortium name="US DOE Joint Genome Institute (JGI-PGF)"/>
            <person name="Walter F."/>
            <person name="Albersmeier A."/>
            <person name="Kalinowski J."/>
            <person name="Ruckert C."/>
        </authorList>
    </citation>
    <scope>NUCLEOTIDE SEQUENCE</scope>
    <source>
        <strain evidence="2">CGMCC 1.16548</strain>
    </source>
</reference>
<dbReference type="PANTHER" id="PTHR23026">
    <property type="entry name" value="NADPH NITROREDUCTASE"/>
    <property type="match status" value="1"/>
</dbReference>